<gene>
    <name evidence="3" type="ORF">GMOD_00004598</name>
</gene>
<feature type="transmembrane region" description="Helical" evidence="2">
    <location>
        <begin position="291"/>
        <end position="310"/>
    </location>
</feature>
<evidence type="ECO:0000256" key="1">
    <source>
        <dbReference type="SAM" id="MobiDB-lite"/>
    </source>
</evidence>
<dbReference type="AlphaFoldDB" id="A0A3M7MHJ4"/>
<evidence type="ECO:0000256" key="2">
    <source>
        <dbReference type="SAM" id="Phobius"/>
    </source>
</evidence>
<keyword evidence="2" id="KW-0812">Transmembrane</keyword>
<sequence>MSSMLLRNRASRLALRSLAAAAPMGARPTASSFPRTTKAPPCMQWTTQFGSLATRPRPQVSAHQLLKSTTPSVISRRSLADDKKISEGQKQAESRYAHEKLKPTPETVSSTSSMHPMFSELGAEGQQQKEVDTMAGVKHDISTIKDTFSLKDVPREAYYMGLAGTLPYLATSLSTVYLSWELNHATAGYGYLFSEANATYLLHLIEPLQIGYGASILSFLGAIHWGLEWAGFGGAQGYKRYAIGVVAPMVAWSTLLMPVEGALIGQFLGFVGLYYVDTRAARRGWTPDWYAVYRFVLTMIVGASIVLSLIGRSELPEHIPGSIDRAKVFKGEGSSEEKLAEHEEAAAEKKKKAARHDNRGEK</sequence>
<name>A0A3M7MHJ4_9PLEO</name>
<feature type="transmembrane region" description="Helical" evidence="2">
    <location>
        <begin position="210"/>
        <end position="230"/>
    </location>
</feature>
<dbReference type="EMBL" id="KE747843">
    <property type="protein sequence ID" value="RMZ73804.1"/>
    <property type="molecule type" value="Genomic_DNA"/>
</dbReference>
<dbReference type="Pfam" id="PF11911">
    <property type="entry name" value="DUF3429"/>
    <property type="match status" value="1"/>
</dbReference>
<dbReference type="PANTHER" id="PTHR15887:SF1">
    <property type="entry name" value="TRANSMEMBRANE PROTEIN 69"/>
    <property type="match status" value="1"/>
</dbReference>
<feature type="region of interest" description="Disordered" evidence="1">
    <location>
        <begin position="334"/>
        <end position="362"/>
    </location>
</feature>
<keyword evidence="4" id="KW-1185">Reference proteome</keyword>
<evidence type="ECO:0000313" key="3">
    <source>
        <dbReference type="EMBL" id="RMZ73804.1"/>
    </source>
</evidence>
<reference evidence="3 4" key="1">
    <citation type="journal article" date="2014" name="PLoS ONE">
        <title>De novo Genome Assembly of the Fungal Plant Pathogen Pyrenophora semeniperda.</title>
        <authorList>
            <person name="Soliai M.M."/>
            <person name="Meyer S.E."/>
            <person name="Udall J.A."/>
            <person name="Elzinga D.E."/>
            <person name="Hermansen R.A."/>
            <person name="Bodily P.M."/>
            <person name="Hart A.A."/>
            <person name="Coleman C.E."/>
        </authorList>
    </citation>
    <scope>NUCLEOTIDE SEQUENCE [LARGE SCALE GENOMIC DNA]</scope>
    <source>
        <strain evidence="3 4">CCB06</strain>
        <tissue evidence="3">Mycelium</tissue>
    </source>
</reference>
<organism evidence="3 4">
    <name type="scientific">Pyrenophora seminiperda CCB06</name>
    <dbReference type="NCBI Taxonomy" id="1302712"/>
    <lineage>
        <taxon>Eukaryota</taxon>
        <taxon>Fungi</taxon>
        <taxon>Dikarya</taxon>
        <taxon>Ascomycota</taxon>
        <taxon>Pezizomycotina</taxon>
        <taxon>Dothideomycetes</taxon>
        <taxon>Pleosporomycetidae</taxon>
        <taxon>Pleosporales</taxon>
        <taxon>Pleosporineae</taxon>
        <taxon>Pleosporaceae</taxon>
        <taxon>Pyrenophora</taxon>
    </lineage>
</organism>
<keyword evidence="2" id="KW-1133">Transmembrane helix</keyword>
<feature type="compositionally biased region" description="Basic and acidic residues" evidence="1">
    <location>
        <begin position="334"/>
        <end position="348"/>
    </location>
</feature>
<feature type="region of interest" description="Disordered" evidence="1">
    <location>
        <begin position="64"/>
        <end position="116"/>
    </location>
</feature>
<feature type="compositionally biased region" description="Polar residues" evidence="1">
    <location>
        <begin position="66"/>
        <end position="75"/>
    </location>
</feature>
<proteinExistence type="predicted"/>
<keyword evidence="2" id="KW-0472">Membrane</keyword>
<dbReference type="PANTHER" id="PTHR15887">
    <property type="entry name" value="TRANSMEMBRANE PROTEIN 69"/>
    <property type="match status" value="1"/>
</dbReference>
<feature type="compositionally biased region" description="Basic and acidic residues" evidence="1">
    <location>
        <begin position="78"/>
        <end position="103"/>
    </location>
</feature>
<dbReference type="OrthoDB" id="194289at2759"/>
<evidence type="ECO:0000313" key="4">
    <source>
        <dbReference type="Proteomes" id="UP000265663"/>
    </source>
</evidence>
<protein>
    <submittedName>
        <fullName evidence="3">Mitochondrial inner membrane 1</fullName>
    </submittedName>
</protein>
<feature type="transmembrane region" description="Helical" evidence="2">
    <location>
        <begin position="242"/>
        <end position="271"/>
    </location>
</feature>
<dbReference type="InterPro" id="IPR021836">
    <property type="entry name" value="DUF3429"/>
</dbReference>
<accession>A0A3M7MHJ4</accession>
<dbReference type="Proteomes" id="UP000265663">
    <property type="component" value="Unassembled WGS sequence"/>
</dbReference>